<dbReference type="OrthoDB" id="5203190at2759"/>
<evidence type="ECO:0000313" key="3">
    <source>
        <dbReference type="Proteomes" id="UP000193144"/>
    </source>
</evidence>
<name>A0A1Y2A6K2_9PLEO</name>
<feature type="chain" id="PRO_5013367844" evidence="1">
    <location>
        <begin position="23"/>
        <end position="179"/>
    </location>
</feature>
<reference evidence="2 3" key="1">
    <citation type="submission" date="2016-07" db="EMBL/GenBank/DDBJ databases">
        <title>Pervasive Adenine N6-methylation of Active Genes in Fungi.</title>
        <authorList>
            <consortium name="DOE Joint Genome Institute"/>
            <person name="Mondo S.J."/>
            <person name="Dannebaum R.O."/>
            <person name="Kuo R.C."/>
            <person name="Labutti K."/>
            <person name="Haridas S."/>
            <person name="Kuo A."/>
            <person name="Salamov A."/>
            <person name="Ahrendt S.R."/>
            <person name="Lipzen A."/>
            <person name="Sullivan W."/>
            <person name="Andreopoulos W.B."/>
            <person name="Clum A."/>
            <person name="Lindquist E."/>
            <person name="Daum C."/>
            <person name="Ramamoorthy G.K."/>
            <person name="Gryganskyi A."/>
            <person name="Culley D."/>
            <person name="Magnuson J.K."/>
            <person name="James T.Y."/>
            <person name="O'Malley M.A."/>
            <person name="Stajich J.E."/>
            <person name="Spatafora J.W."/>
            <person name="Visel A."/>
            <person name="Grigoriev I.V."/>
        </authorList>
    </citation>
    <scope>NUCLEOTIDE SEQUENCE [LARGE SCALE GENOMIC DNA]</scope>
    <source>
        <strain evidence="2 3">CBS 115471</strain>
    </source>
</reference>
<dbReference type="STRING" id="1231657.A0A1Y2A6K2"/>
<dbReference type="Proteomes" id="UP000193144">
    <property type="component" value="Unassembled WGS sequence"/>
</dbReference>
<comment type="caution">
    <text evidence="2">The sequence shown here is derived from an EMBL/GenBank/DDBJ whole genome shotgun (WGS) entry which is preliminary data.</text>
</comment>
<protein>
    <submittedName>
        <fullName evidence="2">Uncharacterized protein</fullName>
    </submittedName>
</protein>
<organism evidence="2 3">
    <name type="scientific">Clohesyomyces aquaticus</name>
    <dbReference type="NCBI Taxonomy" id="1231657"/>
    <lineage>
        <taxon>Eukaryota</taxon>
        <taxon>Fungi</taxon>
        <taxon>Dikarya</taxon>
        <taxon>Ascomycota</taxon>
        <taxon>Pezizomycotina</taxon>
        <taxon>Dothideomycetes</taxon>
        <taxon>Pleosporomycetidae</taxon>
        <taxon>Pleosporales</taxon>
        <taxon>Lindgomycetaceae</taxon>
        <taxon>Clohesyomyces</taxon>
    </lineage>
</organism>
<keyword evidence="1" id="KW-0732">Signal</keyword>
<dbReference type="EMBL" id="MCFA01000011">
    <property type="protein sequence ID" value="ORY17685.1"/>
    <property type="molecule type" value="Genomic_DNA"/>
</dbReference>
<keyword evidence="3" id="KW-1185">Reference proteome</keyword>
<gene>
    <name evidence="2" type="ORF">BCR34DRAFT_24168</name>
</gene>
<proteinExistence type="predicted"/>
<dbReference type="AlphaFoldDB" id="A0A1Y2A6K2"/>
<accession>A0A1Y2A6K2</accession>
<evidence type="ECO:0000313" key="2">
    <source>
        <dbReference type="EMBL" id="ORY17685.1"/>
    </source>
</evidence>
<feature type="signal peptide" evidence="1">
    <location>
        <begin position="1"/>
        <end position="22"/>
    </location>
</feature>
<evidence type="ECO:0000256" key="1">
    <source>
        <dbReference type="SAM" id="SignalP"/>
    </source>
</evidence>
<sequence>MQFLSIFAIVAGLTAPIQCTLCGPPLQIDNFSRWSSNTNSLNDWTSDDGTMSTISASNNLLLFKPSSSGSYFYESFPCQTASTNGYNAVSFVIKGPSGGSLILEIASSVCCSANAQLSKNVQVIGLSGVTQTVIVPFSSAIGANPNAVRELTWSGFSTLNTVWQLSNISFVCIPSSVIV</sequence>